<proteinExistence type="predicted"/>
<protein>
    <submittedName>
        <fullName evidence="1">Uncharacterized protein</fullName>
    </submittedName>
</protein>
<evidence type="ECO:0000313" key="1">
    <source>
        <dbReference type="EMBL" id="CAR70566.1"/>
    </source>
</evidence>
<reference evidence="1 2" key="1">
    <citation type="journal article" date="2009" name="Nat. Genet.">
        <title>Comparative genomic and phylogeographic analysis of Mycobacterium leprae.</title>
        <authorList>
            <person name="Monot M."/>
            <person name="Honore N."/>
            <person name="Garnier T."/>
            <person name="Zidane N."/>
            <person name="Sherafi D."/>
            <person name="Paniz-Mondolfi A."/>
            <person name="Matsuoka M."/>
            <person name="Taylor G.M."/>
            <person name="Donoghue H.D."/>
            <person name="Bouwman A."/>
            <person name="Mays S."/>
            <person name="Watson C."/>
            <person name="Lockwood D."/>
            <person name="Khamispour A."/>
            <person name="Dowlati Y."/>
            <person name="Jianping S."/>
            <person name="Rea T.H."/>
            <person name="Vera-Cabrera L."/>
            <person name="Stefani M.M."/>
            <person name="Banu S."/>
            <person name="Macdonald M."/>
            <person name="Sapkota B.R."/>
            <person name="Spencer J.S."/>
            <person name="Thomas J."/>
            <person name="Harshman K."/>
            <person name="Singh P."/>
            <person name="Busso P."/>
            <person name="Gattiker A."/>
            <person name="Rougemont J."/>
            <person name="Brennan P.J."/>
            <person name="Cole S.T."/>
        </authorList>
    </citation>
    <scope>NUCLEOTIDE SEQUENCE [LARGE SCALE GENOMIC DNA]</scope>
    <source>
        <strain evidence="2">Br4923</strain>
    </source>
</reference>
<accession>A0A0H3MYE1</accession>
<dbReference type="EMBL" id="FM211192">
    <property type="protein sequence ID" value="CAR70566.1"/>
    <property type="molecule type" value="Genomic_DNA"/>
</dbReference>
<dbReference type="KEGG" id="mlb:MLBr00473"/>
<dbReference type="AlphaFoldDB" id="A0A0H3MYE1"/>
<gene>
    <name evidence="1" type="ordered locus">MLBr00473</name>
</gene>
<sequence>MRTVDVLITLSIGSSWSELGDQVQDALAEALLHPATWWADVVTDDFANLAEISSKLLMGLIGALAESHVGSVELVSLAWSQFGGSDVWYL</sequence>
<name>A0A0H3MYE1_MYCLB</name>
<evidence type="ECO:0000313" key="2">
    <source>
        <dbReference type="Proteomes" id="UP000006900"/>
    </source>
</evidence>
<dbReference type="Proteomes" id="UP000006900">
    <property type="component" value="Chromosome"/>
</dbReference>
<dbReference type="HOGENOM" id="CLU_2437660_0_0_11"/>
<organism evidence="1 2">
    <name type="scientific">Mycobacterium leprae (strain Br4923)</name>
    <dbReference type="NCBI Taxonomy" id="561304"/>
    <lineage>
        <taxon>Bacteria</taxon>
        <taxon>Bacillati</taxon>
        <taxon>Actinomycetota</taxon>
        <taxon>Actinomycetes</taxon>
        <taxon>Mycobacteriales</taxon>
        <taxon>Mycobacteriaceae</taxon>
        <taxon>Mycobacterium</taxon>
    </lineage>
</organism>